<dbReference type="EMBL" id="CP043529">
    <property type="protein sequence ID" value="QEW37275.1"/>
    <property type="molecule type" value="Genomic_DNA"/>
</dbReference>
<sequence length="369" mass="42795">MLQITNKQDCCGCYACVQRCPKQCIRMESDEEGFEYPIIDKEQCINCGLCNKVCPQTNTSYSKQPINIYAIKHPDQEIQLQSSSGGAFSLIAEWVIQKGGVVFGAIFDDNWNVIHGYTESISGLEKLRMSKYVQSKIGLSFIHTENFLKKGKIVMFVGTPCQIHGLKLFLRKDYENLITVDFVCHGVPSPKIWKIYLNKTAKTNDIKQISFRNKKLGWENFSFVLQYKKQKSLSETLRKNPYLRGFIHDIYLRPCCYVCKNKSFKSGSDFTLADFWGIKNTYPNLYDKNGISCLTINTIHGMEIFPNMNIQGTQVNYNKALQYNPSFEHSVKMHHFRKLFFKLIHYIPFNQLVITIQIINKLYKLIIRK</sequence>
<proteinExistence type="predicted"/>
<dbReference type="EC" id="1.18.1.2" evidence="1"/>
<name>A0A5P3AXE4_PHOVU</name>
<evidence type="ECO:0000313" key="1">
    <source>
        <dbReference type="EMBL" id="QEW37275.1"/>
    </source>
</evidence>
<dbReference type="Pfam" id="PF04432">
    <property type="entry name" value="FrhB_FdhB_C"/>
    <property type="match status" value="1"/>
</dbReference>
<protein>
    <submittedName>
        <fullName evidence="1">Putative ferredoxin/ferredoxin--NADP reductase</fullName>
        <ecNumber evidence="1">1.18.1.2</ecNumber>
    </submittedName>
</protein>
<dbReference type="InterPro" id="IPR007525">
    <property type="entry name" value="FrhB_FdhB_C"/>
</dbReference>
<dbReference type="PROSITE" id="PS00198">
    <property type="entry name" value="4FE4S_FER_1"/>
    <property type="match status" value="2"/>
</dbReference>
<dbReference type="Gene3D" id="3.30.70.20">
    <property type="match status" value="1"/>
</dbReference>
<dbReference type="GO" id="GO:0004324">
    <property type="term" value="F:ferredoxin-NADP+ reductase activity"/>
    <property type="evidence" value="ECO:0007669"/>
    <property type="project" value="UniProtKB-EC"/>
</dbReference>
<dbReference type="InterPro" id="IPR017896">
    <property type="entry name" value="4Fe4S_Fe-S-bd"/>
</dbReference>
<dbReference type="RefSeq" id="WP_118430192.1">
    <property type="nucleotide sequence ID" value="NZ_CAXTCG010000048.1"/>
</dbReference>
<organism evidence="1 2">
    <name type="scientific">Phocaeicola vulgatus</name>
    <name type="common">Bacteroides vulgatus</name>
    <dbReference type="NCBI Taxonomy" id="821"/>
    <lineage>
        <taxon>Bacteria</taxon>
        <taxon>Pseudomonadati</taxon>
        <taxon>Bacteroidota</taxon>
        <taxon>Bacteroidia</taxon>
        <taxon>Bacteroidales</taxon>
        <taxon>Bacteroidaceae</taxon>
        <taxon>Phocaeicola</taxon>
    </lineage>
</organism>
<dbReference type="PANTHER" id="PTHR43193">
    <property type="match status" value="1"/>
</dbReference>
<keyword evidence="1" id="KW-0560">Oxidoreductase</keyword>
<dbReference type="PROSITE" id="PS51379">
    <property type="entry name" value="4FE4S_FER_2"/>
    <property type="match status" value="2"/>
</dbReference>
<gene>
    <name evidence="1" type="primary">fprB</name>
    <name evidence="1" type="ORF">VIC01_02859</name>
</gene>
<dbReference type="Proteomes" id="UP000326091">
    <property type="component" value="Chromosome"/>
</dbReference>
<dbReference type="Pfam" id="PF12838">
    <property type="entry name" value="Fer4_7"/>
    <property type="match status" value="1"/>
</dbReference>
<dbReference type="InterPro" id="IPR052977">
    <property type="entry name" value="Polyferredoxin-like_ET"/>
</dbReference>
<dbReference type="SUPFAM" id="SSF54862">
    <property type="entry name" value="4Fe-4S ferredoxins"/>
    <property type="match status" value="1"/>
</dbReference>
<reference evidence="1 2" key="1">
    <citation type="submission" date="2019-09" db="EMBL/GenBank/DDBJ databases">
        <title>Commensal-derived Metabolites Govern Vibrio cholerae Pathogenesis in Host.</title>
        <authorList>
            <person name="Yoon S.S."/>
            <person name="Yoon M.Y."/>
        </authorList>
    </citation>
    <scope>NUCLEOTIDE SEQUENCE [LARGE SCALE GENOMIC DNA]</scope>
    <source>
        <strain evidence="1 2">VIC01</strain>
    </source>
</reference>
<evidence type="ECO:0000313" key="2">
    <source>
        <dbReference type="Proteomes" id="UP000326091"/>
    </source>
</evidence>
<dbReference type="InterPro" id="IPR017900">
    <property type="entry name" value="4Fe4S_Fe_S_CS"/>
</dbReference>
<dbReference type="PANTHER" id="PTHR43193:SF2">
    <property type="entry name" value="POLYFERREDOXIN PROTEIN FWDF"/>
    <property type="match status" value="1"/>
</dbReference>
<accession>A0A5P3AXE4</accession>
<dbReference type="AlphaFoldDB" id="A0A5P3AXE4"/>